<feature type="compositionally biased region" description="Pro residues" evidence="1">
    <location>
        <begin position="492"/>
        <end position="501"/>
    </location>
</feature>
<protein>
    <submittedName>
        <fullName evidence="3">Uncharacterized protein</fullName>
    </submittedName>
</protein>
<comment type="caution">
    <text evidence="3">The sequence shown here is derived from an EMBL/GenBank/DDBJ whole genome shotgun (WGS) entry which is preliminary data.</text>
</comment>
<gene>
    <name evidence="3" type="ORF">PHMEG_0006894</name>
</gene>
<feature type="compositionally biased region" description="Polar residues" evidence="1">
    <location>
        <begin position="549"/>
        <end position="571"/>
    </location>
</feature>
<feature type="region of interest" description="Disordered" evidence="1">
    <location>
        <begin position="637"/>
        <end position="673"/>
    </location>
</feature>
<reference evidence="4" key="1">
    <citation type="submission" date="2017-03" db="EMBL/GenBank/DDBJ databases">
        <title>Phytopthora megakarya and P. palmivora, two closely related causual agents of cacao black pod achieved similar genome size and gene model numbers by different mechanisms.</title>
        <authorList>
            <person name="Ali S."/>
            <person name="Shao J."/>
            <person name="Larry D.J."/>
            <person name="Kronmiller B."/>
            <person name="Shen D."/>
            <person name="Strem M.D."/>
            <person name="Melnick R.L."/>
            <person name="Guiltinan M.J."/>
            <person name="Tyler B.M."/>
            <person name="Meinhardt L.W."/>
            <person name="Bailey B.A."/>
        </authorList>
    </citation>
    <scope>NUCLEOTIDE SEQUENCE [LARGE SCALE GENOMIC DNA]</scope>
    <source>
        <strain evidence="4">zdho120</strain>
    </source>
</reference>
<accession>A0A225WMR3</accession>
<feature type="region of interest" description="Disordered" evidence="1">
    <location>
        <begin position="415"/>
        <end position="446"/>
    </location>
</feature>
<keyword evidence="2" id="KW-0472">Membrane</keyword>
<feature type="region of interest" description="Disordered" evidence="1">
    <location>
        <begin position="92"/>
        <end position="133"/>
    </location>
</feature>
<dbReference type="AlphaFoldDB" id="A0A225WMR3"/>
<feature type="transmembrane region" description="Helical" evidence="2">
    <location>
        <begin position="150"/>
        <end position="169"/>
    </location>
</feature>
<feature type="compositionally biased region" description="Polar residues" evidence="1">
    <location>
        <begin position="92"/>
        <end position="108"/>
    </location>
</feature>
<feature type="compositionally biased region" description="Basic and acidic residues" evidence="1">
    <location>
        <begin position="572"/>
        <end position="605"/>
    </location>
</feature>
<evidence type="ECO:0000256" key="1">
    <source>
        <dbReference type="SAM" id="MobiDB-lite"/>
    </source>
</evidence>
<dbReference type="OrthoDB" id="121174at2759"/>
<evidence type="ECO:0000313" key="4">
    <source>
        <dbReference type="Proteomes" id="UP000198211"/>
    </source>
</evidence>
<dbReference type="EMBL" id="NBNE01000514">
    <property type="protein sequence ID" value="OWZ18926.1"/>
    <property type="molecule type" value="Genomic_DNA"/>
</dbReference>
<feature type="compositionally biased region" description="Low complexity" evidence="1">
    <location>
        <begin position="109"/>
        <end position="133"/>
    </location>
</feature>
<dbReference type="Proteomes" id="UP000198211">
    <property type="component" value="Unassembled WGS sequence"/>
</dbReference>
<keyword evidence="4" id="KW-1185">Reference proteome</keyword>
<feature type="region of interest" description="Disordered" evidence="1">
    <location>
        <begin position="463"/>
        <end position="605"/>
    </location>
</feature>
<organism evidence="3 4">
    <name type="scientific">Phytophthora megakarya</name>
    <dbReference type="NCBI Taxonomy" id="4795"/>
    <lineage>
        <taxon>Eukaryota</taxon>
        <taxon>Sar</taxon>
        <taxon>Stramenopiles</taxon>
        <taxon>Oomycota</taxon>
        <taxon>Peronosporomycetes</taxon>
        <taxon>Peronosporales</taxon>
        <taxon>Peronosporaceae</taxon>
        <taxon>Phytophthora</taxon>
    </lineage>
</organism>
<name>A0A225WMR3_9STRA</name>
<proteinExistence type="predicted"/>
<evidence type="ECO:0000256" key="2">
    <source>
        <dbReference type="SAM" id="Phobius"/>
    </source>
</evidence>
<sequence length="709" mass="77215">MSASTDICGIDVQALYLNDPGNKQEPVGYVLCSEMGNTCMKNGCSCRSASSAVVNGATKYFGVCVVLTTGADCVTSGDDYITCAVAASSTGSKESQNESGVRTSTTKANTESNTPSSKTTTNSTSGSSGSTDVVSVSSTAASASSMSTPVMIVIIVVAVVFVALVSWVVRSYCMRRTAAENKLASRRNRNRTNNFDATSPTNITGRSSATPSFPAFDRRTRAMQSPTSTSGRQQFRCNIADQYHGQIIGDPFVPSFRSTDTCDAIAYFYDGPVRDQEEDEVPHDVNRIPDVDGETRTLMPTLHPVELVRAVVNRIPRVVDEKKHRSLLSGVPGVNQIQDVDGKLLTLIQPLLVVASENQLQVEAGNQTLMQRLHRMDRVDLENQDENRLLDVVDNQVGNRIQDVVGATDTRKQLCEPHHQRAKHASPKPAARPNNAPEPSGGTVYTGRNTYERVAQFAQLAAFEAPPPPPPRPQKPIKPVPVANPVPKHARAPPPPRPARPPQRQGFHIDEDPVPTDYDILSPKTARSLAPSVASSATTIVAPGRNRPTPLQQNRRPQYSNATPSYYQSDNKYNDSRFDDSRFDESKYDESDYGDSRYDESGYEGKFKATNNYDDSFVSEVSSMAWSGASGLSDDSYYHAAPSNTARIPVIDAPNDDDDARSEDAYSDWGNSTQTSNAFRSTAASDASFFSVNSDFEDTKKSGFKEREF</sequence>
<evidence type="ECO:0000313" key="3">
    <source>
        <dbReference type="EMBL" id="OWZ18926.1"/>
    </source>
</evidence>
<keyword evidence="2" id="KW-1133">Transmembrane helix</keyword>
<keyword evidence="2" id="KW-0812">Transmembrane</keyword>
<feature type="region of interest" description="Disordered" evidence="1">
    <location>
        <begin position="189"/>
        <end position="213"/>
    </location>
</feature>
<feature type="compositionally biased region" description="Polar residues" evidence="1">
    <location>
        <begin position="191"/>
        <end position="211"/>
    </location>
</feature>
<feature type="compositionally biased region" description="Pro residues" evidence="1">
    <location>
        <begin position="465"/>
        <end position="484"/>
    </location>
</feature>